<dbReference type="Proteomes" id="UP000679126">
    <property type="component" value="Unassembled WGS sequence"/>
</dbReference>
<dbReference type="Gene3D" id="3.40.720.10">
    <property type="entry name" value="Alkaline Phosphatase, subunit A"/>
    <property type="match status" value="1"/>
</dbReference>
<dbReference type="InterPro" id="IPR017850">
    <property type="entry name" value="Alkaline_phosphatase_core_sf"/>
</dbReference>
<evidence type="ECO:0000313" key="1">
    <source>
        <dbReference type="EMBL" id="MBO9150572.1"/>
    </source>
</evidence>
<accession>A0ABS3Y7B1</accession>
<dbReference type="EMBL" id="JAGHKP010000001">
    <property type="protein sequence ID" value="MBO9150572.1"/>
    <property type="molecule type" value="Genomic_DNA"/>
</dbReference>
<evidence type="ECO:0008006" key="3">
    <source>
        <dbReference type="Google" id="ProtNLM"/>
    </source>
</evidence>
<keyword evidence="2" id="KW-1185">Reference proteome</keyword>
<reference evidence="2" key="1">
    <citation type="submission" date="2021-03" db="EMBL/GenBank/DDBJ databases">
        <title>Assistant Professor.</title>
        <authorList>
            <person name="Huq M.A."/>
        </authorList>
    </citation>
    <scope>NUCLEOTIDE SEQUENCE [LARGE SCALE GENOMIC DNA]</scope>
    <source>
        <strain evidence="2">MAH-28</strain>
    </source>
</reference>
<dbReference type="SUPFAM" id="SSF53649">
    <property type="entry name" value="Alkaline phosphatase-like"/>
    <property type="match status" value="1"/>
</dbReference>
<organism evidence="1 2">
    <name type="scientific">Chitinophaga chungangae</name>
    <dbReference type="NCBI Taxonomy" id="2821488"/>
    <lineage>
        <taxon>Bacteria</taxon>
        <taxon>Pseudomonadati</taxon>
        <taxon>Bacteroidota</taxon>
        <taxon>Chitinophagia</taxon>
        <taxon>Chitinophagales</taxon>
        <taxon>Chitinophagaceae</taxon>
        <taxon>Chitinophaga</taxon>
    </lineage>
</organism>
<gene>
    <name evidence="1" type="ORF">J7I43_00015</name>
</gene>
<proteinExistence type="predicted"/>
<protein>
    <recommendedName>
        <fullName evidence="3">Sulfatase-like protein</fullName>
    </recommendedName>
</protein>
<comment type="caution">
    <text evidence="1">The sequence shown here is derived from an EMBL/GenBank/DDBJ whole genome shotgun (WGS) entry which is preliminary data.</text>
</comment>
<evidence type="ECO:0000313" key="2">
    <source>
        <dbReference type="Proteomes" id="UP000679126"/>
    </source>
</evidence>
<name>A0ABS3Y7B1_9BACT</name>
<sequence length="45" mass="4813">MDALEKSGTLKNTIIVFTGNNGLNIVADGLPGKQNLYEKSLPAYC</sequence>